<proteinExistence type="predicted"/>
<dbReference type="UniPathway" id="UPA01057">
    <property type="reaction ID" value="UER00165"/>
</dbReference>
<evidence type="ECO:0000256" key="4">
    <source>
        <dbReference type="ARBA" id="ARBA00023239"/>
    </source>
</evidence>
<dbReference type="GO" id="GO:0016854">
    <property type="term" value="F:racemase and epimerase activity"/>
    <property type="evidence" value="ECO:0007669"/>
    <property type="project" value="UniProtKB-ARBA"/>
</dbReference>
<dbReference type="SUPFAM" id="SSF54826">
    <property type="entry name" value="Enolase N-terminal domain-like"/>
    <property type="match status" value="1"/>
</dbReference>
<sequence>MLKQINLYVIEMPLKNPFYTHLEVVNNRKGIIVEALSEDGVKGYGETVAFSTPWYTEETVQTSLHMLKDVIIPLMKKEKASTPGRLSSVFEKIRGNHMAKAGIETALWDLEAKENGEPLWKWIGGVRREVKAGVVVAANSVEQAERQIEEYVNEGYERVKIKISPGKDFAFIKQIKERYPDLPLMADANSAYSLEEVEAIQALDPFGLMMIEQPLAVDDLVDHSILQKQIQTPVCLDESISTFHDAESAIKLGSCQVINIKIGRVGGIHPAKRIHDLCLANGIDVWCGGMIEFGISRAHNIALSTLEGFTIPGDLSSSSRFWEEDIIDPQIEVKNGRIQAPMKSGIGFEINEKRLKEVTIHKEEIKW</sequence>
<dbReference type="InterPro" id="IPR010197">
    <property type="entry name" value="OSBS/NAAAR"/>
</dbReference>
<protein>
    <recommendedName>
        <fullName evidence="5 6">o-succinylbenzoate synthase</fullName>
        <ecNumber evidence="5 6">4.2.1.113</ecNumber>
    </recommendedName>
</protein>
<dbReference type="GO" id="GO:0046872">
    <property type="term" value="F:metal ion binding"/>
    <property type="evidence" value="ECO:0007669"/>
    <property type="project" value="UniProtKB-KW"/>
</dbReference>
<keyword evidence="9" id="KW-1185">Reference proteome</keyword>
<dbReference type="InterPro" id="IPR036849">
    <property type="entry name" value="Enolase-like_C_sf"/>
</dbReference>
<dbReference type="Gene3D" id="3.20.20.120">
    <property type="entry name" value="Enolase-like C-terminal domain"/>
    <property type="match status" value="1"/>
</dbReference>
<dbReference type="NCBIfam" id="TIGR01928">
    <property type="entry name" value="menC_lowGC_arch"/>
    <property type="match status" value="1"/>
</dbReference>
<keyword evidence="3" id="KW-0460">Magnesium</keyword>
<evidence type="ECO:0000256" key="5">
    <source>
        <dbReference type="ARBA" id="ARBA00029491"/>
    </source>
</evidence>
<dbReference type="InterPro" id="IPR029017">
    <property type="entry name" value="Enolase-like_N"/>
</dbReference>
<evidence type="ECO:0000256" key="2">
    <source>
        <dbReference type="ARBA" id="ARBA00022723"/>
    </source>
</evidence>
<dbReference type="AlphaFoldDB" id="A0A370GKS4"/>
<comment type="caution">
    <text evidence="8">The sequence shown here is derived from an EMBL/GenBank/DDBJ whole genome shotgun (WGS) entry which is preliminary data.</text>
</comment>
<dbReference type="Pfam" id="PF02746">
    <property type="entry name" value="MR_MLE_N"/>
    <property type="match status" value="1"/>
</dbReference>
<dbReference type="EMBL" id="QQAY01000003">
    <property type="protein sequence ID" value="RDI44372.1"/>
    <property type="molecule type" value="Genomic_DNA"/>
</dbReference>
<dbReference type="InterPro" id="IPR013341">
    <property type="entry name" value="Mandelate_racemase_N_dom"/>
</dbReference>
<comment type="cofactor">
    <cofactor evidence="1">
        <name>a divalent metal cation</name>
        <dbReference type="ChEBI" id="CHEBI:60240"/>
    </cofactor>
</comment>
<dbReference type="CDD" id="cd03317">
    <property type="entry name" value="NAAAR"/>
    <property type="match status" value="1"/>
</dbReference>
<dbReference type="UniPathway" id="UPA00079"/>
<dbReference type="SFLD" id="SFLDG00180">
    <property type="entry name" value="muconate_cycloisomerase"/>
    <property type="match status" value="1"/>
</dbReference>
<dbReference type="Proteomes" id="UP000255326">
    <property type="component" value="Unassembled WGS sequence"/>
</dbReference>
<dbReference type="SMART" id="SM00922">
    <property type="entry name" value="MR_MLE"/>
    <property type="match status" value="1"/>
</dbReference>
<dbReference type="InterPro" id="IPR013342">
    <property type="entry name" value="Mandelate_racemase_C"/>
</dbReference>
<dbReference type="Pfam" id="PF13378">
    <property type="entry name" value="MR_MLE_C"/>
    <property type="match status" value="1"/>
</dbReference>
<organism evidence="8 9">
    <name type="scientific">Falsibacillus pallidus</name>
    <dbReference type="NCBI Taxonomy" id="493781"/>
    <lineage>
        <taxon>Bacteria</taxon>
        <taxon>Bacillati</taxon>
        <taxon>Bacillota</taxon>
        <taxon>Bacilli</taxon>
        <taxon>Bacillales</taxon>
        <taxon>Bacillaceae</taxon>
        <taxon>Falsibacillus</taxon>
    </lineage>
</organism>
<evidence type="ECO:0000259" key="7">
    <source>
        <dbReference type="SMART" id="SM00922"/>
    </source>
</evidence>
<dbReference type="PANTHER" id="PTHR48073:SF5">
    <property type="entry name" value="O-SUCCINYLBENZOATE SYNTHASE"/>
    <property type="match status" value="1"/>
</dbReference>
<dbReference type="GO" id="GO:0009234">
    <property type="term" value="P:menaquinone biosynthetic process"/>
    <property type="evidence" value="ECO:0007669"/>
    <property type="project" value="UniProtKB-UniRule"/>
</dbReference>
<dbReference type="SFLD" id="SFLDS00001">
    <property type="entry name" value="Enolase"/>
    <property type="match status" value="1"/>
</dbReference>
<evidence type="ECO:0000256" key="3">
    <source>
        <dbReference type="ARBA" id="ARBA00022842"/>
    </source>
</evidence>
<dbReference type="SUPFAM" id="SSF51604">
    <property type="entry name" value="Enolase C-terminal domain-like"/>
    <property type="match status" value="1"/>
</dbReference>
<evidence type="ECO:0000256" key="1">
    <source>
        <dbReference type="ARBA" id="ARBA00001968"/>
    </source>
</evidence>
<dbReference type="RefSeq" id="WP_281269345.1">
    <property type="nucleotide sequence ID" value="NZ_QQAY01000003.1"/>
</dbReference>
<dbReference type="PANTHER" id="PTHR48073">
    <property type="entry name" value="O-SUCCINYLBENZOATE SYNTHASE-RELATED"/>
    <property type="match status" value="1"/>
</dbReference>
<keyword evidence="2" id="KW-0479">Metal-binding</keyword>
<evidence type="ECO:0000256" key="6">
    <source>
        <dbReference type="NCBIfam" id="TIGR01928"/>
    </source>
</evidence>
<accession>A0A370GKS4</accession>
<feature type="domain" description="Mandelate racemase/muconate lactonizing enzyme C-terminal" evidence="7">
    <location>
        <begin position="141"/>
        <end position="233"/>
    </location>
</feature>
<evidence type="ECO:0000313" key="8">
    <source>
        <dbReference type="EMBL" id="RDI44372.1"/>
    </source>
</evidence>
<dbReference type="EC" id="4.2.1.113" evidence="5 6"/>
<reference evidence="8 9" key="1">
    <citation type="submission" date="2018-07" db="EMBL/GenBank/DDBJ databases">
        <title>Genomic Encyclopedia of Type Strains, Phase IV (KMG-IV): sequencing the most valuable type-strain genomes for metagenomic binning, comparative biology and taxonomic classification.</title>
        <authorList>
            <person name="Goeker M."/>
        </authorList>
    </citation>
    <scope>NUCLEOTIDE SEQUENCE [LARGE SCALE GENOMIC DNA]</scope>
    <source>
        <strain evidence="8 9">DSM 25281</strain>
    </source>
</reference>
<dbReference type="SFLD" id="SFLDF00009">
    <property type="entry name" value="o-succinylbenzoate_synthase"/>
    <property type="match status" value="1"/>
</dbReference>
<name>A0A370GKS4_9BACI</name>
<gene>
    <name evidence="8" type="ORF">DFR59_103446</name>
</gene>
<dbReference type="Gene3D" id="3.30.390.10">
    <property type="entry name" value="Enolase-like, N-terminal domain"/>
    <property type="match status" value="1"/>
</dbReference>
<dbReference type="InterPro" id="IPR029065">
    <property type="entry name" value="Enolase_C-like"/>
</dbReference>
<dbReference type="GO" id="GO:0043748">
    <property type="term" value="F:O-succinylbenzoate synthase activity"/>
    <property type="evidence" value="ECO:0007669"/>
    <property type="project" value="UniProtKB-EC"/>
</dbReference>
<keyword evidence="4" id="KW-0456">Lyase</keyword>
<evidence type="ECO:0000313" key="9">
    <source>
        <dbReference type="Proteomes" id="UP000255326"/>
    </source>
</evidence>